<dbReference type="GO" id="GO:0016586">
    <property type="term" value="C:RSC-type complex"/>
    <property type="evidence" value="ECO:0007669"/>
    <property type="project" value="InterPro"/>
</dbReference>
<evidence type="ECO:0000256" key="8">
    <source>
        <dbReference type="PROSITE-ProRule" id="PRU00035"/>
    </source>
</evidence>
<evidence type="ECO:0000259" key="10">
    <source>
        <dbReference type="PROSITE" id="PS50014"/>
    </source>
</evidence>
<keyword evidence="4" id="KW-0805">Transcription regulation</keyword>
<reference evidence="11 12" key="1">
    <citation type="journal article" date="2024" name="bioRxiv">
        <title>Comparative genomics of Cryptococcus and Kwoniella reveals pathogenesis evolution and contrasting karyotype dynamics via intercentromeric recombination or chromosome fusion.</title>
        <authorList>
            <person name="Coelho M.A."/>
            <person name="David-Palma M."/>
            <person name="Shea T."/>
            <person name="Bowers K."/>
            <person name="McGinley-Smith S."/>
            <person name="Mohammad A.W."/>
            <person name="Gnirke A."/>
            <person name="Yurkov A.M."/>
            <person name="Nowrousian M."/>
            <person name="Sun S."/>
            <person name="Cuomo C.A."/>
            <person name="Heitman J."/>
        </authorList>
    </citation>
    <scope>NUCLEOTIDE SEQUENCE [LARGE SCALE GENOMIC DNA]</scope>
    <source>
        <strain evidence="11 12">CBS 13917</strain>
    </source>
</reference>
<comment type="subcellular location">
    <subcellularLocation>
        <location evidence="1">Nucleus</location>
    </subcellularLocation>
</comment>
<feature type="region of interest" description="Disordered" evidence="9">
    <location>
        <begin position="699"/>
        <end position="737"/>
    </location>
</feature>
<dbReference type="GO" id="GO:0003682">
    <property type="term" value="F:chromatin binding"/>
    <property type="evidence" value="ECO:0007669"/>
    <property type="project" value="TreeGrafter"/>
</dbReference>
<evidence type="ECO:0000256" key="2">
    <source>
        <dbReference type="ARBA" id="ARBA00022737"/>
    </source>
</evidence>
<sequence length="803" mass="88054">MLLCVASVACSISPFPPTSVHPSIHLTLHPLPIHLPFIVKPTDMSTVSATISNGTAPQSRPTADSAPVEKVKTQNAPVASSSSADATEQQQQQPKTRKRRLGVDPSLIISEERSKRRRTPSVDPEHGDEDVKGAVEIRDPVKVKELGYVIYNRILESRDPDGEDMSQPFIKLPSKRSFPDYYETIKHPMSLEVVHNKLVASEYQTLKEVCADLGQIFNNAKRYNVKDSLLFQYAKKLHKMTRTFYSQITSPETHKDEPDSEAEPDPPSKAPSHQPGPSVPPQMTSSLTAKAEALTPGADEEADAEGEDVDVDMDAEGEVDMARPSTASVDGDESGAGGGLGKPVRKRGSYMRDGPTVYKLIKPVLRAIKEAKARDGSGREVTAMFMQLPDRKNFPDYFRTIRNPISLEEIEIKHGGRRYETWQEFFDDMELMCNNAMEYNEDFSEVYKDAQQIKDLLAMFRRDVLARLAQPQGPTPGRQRLKGSIIPSVRTPSYQRTSTYAPPSASYAHSPGPGASAYPVGPSIPSGGPSPFLPALPPGVVTEELVASLDRYPLYEQQAWVQSLPPLALQVYRQILVTNEARKQNMMAPRLPPQPQTQPQPQSQAPFQQPRTPIPQPPSSGKPVGVPSAPPRPAPPIPTIKYLDFQFSSNGNITHALSKSDLHQGIRLHNMRGVVTHCVILDSSTSEVELTAYIADQSTPIPTPATHGEANGTSNGMNGNEAPGLTPSPTTPSVTTPEISLRINGNQGSLPRFVFDGQEKERPKGMKWVLQVPTSRTETKIEVVATKPGALAETSTIFVSRQY</sequence>
<feature type="compositionally biased region" description="Pro residues" evidence="9">
    <location>
        <begin position="628"/>
        <end position="637"/>
    </location>
</feature>
<dbReference type="GeneID" id="92181654"/>
<dbReference type="Proteomes" id="UP001388673">
    <property type="component" value="Unassembled WGS sequence"/>
</dbReference>
<feature type="compositionally biased region" description="Low complexity" evidence="9">
    <location>
        <begin position="599"/>
        <end position="610"/>
    </location>
</feature>
<feature type="compositionally biased region" description="Polar residues" evidence="9">
    <location>
        <begin position="73"/>
        <end position="88"/>
    </location>
</feature>
<dbReference type="SUPFAM" id="SSF47370">
    <property type="entry name" value="Bromodomain"/>
    <property type="match status" value="2"/>
</dbReference>
<dbReference type="PRINTS" id="PR00503">
    <property type="entry name" value="BROMODOMAIN"/>
</dbReference>
<name>A0AAW0YKR9_9TREE</name>
<evidence type="ECO:0000256" key="5">
    <source>
        <dbReference type="ARBA" id="ARBA00023117"/>
    </source>
</evidence>
<keyword evidence="5 8" id="KW-0103">Bromodomain</keyword>
<feature type="domain" description="Bromo" evidence="10">
    <location>
        <begin position="377"/>
        <end position="447"/>
    </location>
</feature>
<evidence type="ECO:0000313" key="11">
    <source>
        <dbReference type="EMBL" id="KAK8850478.1"/>
    </source>
</evidence>
<feature type="region of interest" description="Disordered" evidence="9">
    <location>
        <begin position="248"/>
        <end position="284"/>
    </location>
</feature>
<feature type="compositionally biased region" description="Basic and acidic residues" evidence="9">
    <location>
        <begin position="123"/>
        <end position="132"/>
    </location>
</feature>
<feature type="region of interest" description="Disordered" evidence="9">
    <location>
        <begin position="469"/>
        <end position="512"/>
    </location>
</feature>
<evidence type="ECO:0000256" key="1">
    <source>
        <dbReference type="ARBA" id="ARBA00004123"/>
    </source>
</evidence>
<protein>
    <recommendedName>
        <fullName evidence="10">Bromo domain-containing protein</fullName>
    </recommendedName>
</protein>
<feature type="region of interest" description="Disordered" evidence="9">
    <location>
        <begin position="49"/>
        <end position="132"/>
    </location>
</feature>
<dbReference type="InterPro" id="IPR001487">
    <property type="entry name" value="Bromodomain"/>
</dbReference>
<dbReference type="Gene3D" id="1.20.920.10">
    <property type="entry name" value="Bromodomain-like"/>
    <property type="match status" value="2"/>
</dbReference>
<dbReference type="PROSITE" id="PS50014">
    <property type="entry name" value="BROMODOMAIN_2"/>
    <property type="match status" value="2"/>
</dbReference>
<feature type="compositionally biased region" description="Low complexity" evidence="9">
    <location>
        <begin position="727"/>
        <end position="737"/>
    </location>
</feature>
<dbReference type="InterPro" id="IPR036427">
    <property type="entry name" value="Bromodomain-like_sf"/>
</dbReference>
<proteinExistence type="predicted"/>
<dbReference type="PANTHER" id="PTHR16062:SF21">
    <property type="entry name" value="CHROMATIN STRUCTURE-REMODELING COMPLEX SUBUNIT RSC1-RELATED"/>
    <property type="match status" value="1"/>
</dbReference>
<feature type="domain" description="Bromo" evidence="10">
    <location>
        <begin position="161"/>
        <end position="231"/>
    </location>
</feature>
<keyword evidence="12" id="KW-1185">Reference proteome</keyword>
<dbReference type="InterPro" id="IPR037382">
    <property type="entry name" value="Rsc/polybromo"/>
</dbReference>
<dbReference type="AlphaFoldDB" id="A0AAW0YKR9"/>
<dbReference type="EMBL" id="JBCAWK010000008">
    <property type="protein sequence ID" value="KAK8850478.1"/>
    <property type="molecule type" value="Genomic_DNA"/>
</dbReference>
<feature type="compositionally biased region" description="Polar residues" evidence="9">
    <location>
        <begin position="49"/>
        <end position="62"/>
    </location>
</feature>
<keyword evidence="2" id="KW-0677">Repeat</keyword>
<evidence type="ECO:0000256" key="6">
    <source>
        <dbReference type="ARBA" id="ARBA00023163"/>
    </source>
</evidence>
<comment type="caution">
    <text evidence="11">The sequence shown here is derived from an EMBL/GenBank/DDBJ whole genome shotgun (WGS) entry which is preliminary data.</text>
</comment>
<organism evidence="11 12">
    <name type="scientific">Kwoniella newhampshirensis</name>
    <dbReference type="NCBI Taxonomy" id="1651941"/>
    <lineage>
        <taxon>Eukaryota</taxon>
        <taxon>Fungi</taxon>
        <taxon>Dikarya</taxon>
        <taxon>Basidiomycota</taxon>
        <taxon>Agaricomycotina</taxon>
        <taxon>Tremellomycetes</taxon>
        <taxon>Tremellales</taxon>
        <taxon>Cryptococcaceae</taxon>
        <taxon>Kwoniella</taxon>
    </lineage>
</organism>
<evidence type="ECO:0000256" key="4">
    <source>
        <dbReference type="ARBA" id="ARBA00023015"/>
    </source>
</evidence>
<dbReference type="PROSITE" id="PS00633">
    <property type="entry name" value="BROMODOMAIN_1"/>
    <property type="match status" value="2"/>
</dbReference>
<dbReference type="GO" id="GO:0006338">
    <property type="term" value="P:chromatin remodeling"/>
    <property type="evidence" value="ECO:0007669"/>
    <property type="project" value="InterPro"/>
</dbReference>
<keyword evidence="7" id="KW-0539">Nucleus</keyword>
<evidence type="ECO:0000313" key="12">
    <source>
        <dbReference type="Proteomes" id="UP001388673"/>
    </source>
</evidence>
<dbReference type="Pfam" id="PF00439">
    <property type="entry name" value="Bromodomain"/>
    <property type="match status" value="2"/>
</dbReference>
<feature type="compositionally biased region" description="Polar residues" evidence="9">
    <location>
        <begin position="490"/>
        <end position="501"/>
    </location>
</feature>
<keyword evidence="6" id="KW-0804">Transcription</keyword>
<evidence type="ECO:0000256" key="7">
    <source>
        <dbReference type="ARBA" id="ARBA00023242"/>
    </source>
</evidence>
<keyword evidence="3" id="KW-0156">Chromatin regulator</keyword>
<dbReference type="InterPro" id="IPR018359">
    <property type="entry name" value="Bromodomain_CS"/>
</dbReference>
<feature type="region of interest" description="Disordered" evidence="9">
    <location>
        <begin position="588"/>
        <end position="637"/>
    </location>
</feature>
<dbReference type="GO" id="GO:0006368">
    <property type="term" value="P:transcription elongation by RNA polymerase II"/>
    <property type="evidence" value="ECO:0007669"/>
    <property type="project" value="TreeGrafter"/>
</dbReference>
<dbReference type="PANTHER" id="PTHR16062">
    <property type="entry name" value="SWI/SNF-RELATED"/>
    <property type="match status" value="1"/>
</dbReference>
<dbReference type="SMART" id="SM00297">
    <property type="entry name" value="BROMO"/>
    <property type="match status" value="2"/>
</dbReference>
<feature type="region of interest" description="Disordered" evidence="9">
    <location>
        <begin position="322"/>
        <end position="348"/>
    </location>
</feature>
<gene>
    <name evidence="11" type="ORF">IAR55_004396</name>
</gene>
<dbReference type="KEGG" id="kne:92181654"/>
<accession>A0AAW0YKR9</accession>
<dbReference type="RefSeq" id="XP_066801909.1">
    <property type="nucleotide sequence ID" value="XM_066947495.1"/>
</dbReference>
<evidence type="ECO:0000256" key="9">
    <source>
        <dbReference type="SAM" id="MobiDB-lite"/>
    </source>
</evidence>
<evidence type="ECO:0000256" key="3">
    <source>
        <dbReference type="ARBA" id="ARBA00022853"/>
    </source>
</evidence>